<comment type="caution">
    <text evidence="3">The sequence shown here is derived from an EMBL/GenBank/DDBJ whole genome shotgun (WGS) entry which is preliminary data.</text>
</comment>
<keyword evidence="4" id="KW-1185">Reference proteome</keyword>
<reference evidence="3 4" key="1">
    <citation type="submission" date="2023-01" db="EMBL/GenBank/DDBJ databases">
        <authorList>
            <person name="Whitehead M."/>
        </authorList>
    </citation>
    <scope>NUCLEOTIDE SEQUENCE [LARGE SCALE GENOMIC DNA]</scope>
</reference>
<dbReference type="EMBL" id="CARXXK010000003">
    <property type="protein sequence ID" value="CAI6362951.1"/>
    <property type="molecule type" value="Genomic_DNA"/>
</dbReference>
<dbReference type="Proteomes" id="UP001160148">
    <property type="component" value="Unassembled WGS sequence"/>
</dbReference>
<dbReference type="Gene3D" id="3.30.420.10">
    <property type="entry name" value="Ribonuclease H-like superfamily/Ribonuclease H"/>
    <property type="match status" value="1"/>
</dbReference>
<protein>
    <recommendedName>
        <fullName evidence="1">Integrase catalytic domain-containing protein</fullName>
    </recommendedName>
</protein>
<dbReference type="EMBL" id="CARXXK010000001">
    <property type="protein sequence ID" value="CAI6345971.1"/>
    <property type="molecule type" value="Genomic_DNA"/>
</dbReference>
<dbReference type="GO" id="GO:0015074">
    <property type="term" value="P:DNA integration"/>
    <property type="evidence" value="ECO:0007669"/>
    <property type="project" value="InterPro"/>
</dbReference>
<proteinExistence type="predicted"/>
<dbReference type="AlphaFoldDB" id="A0AAV0X5F2"/>
<dbReference type="InterPro" id="IPR012337">
    <property type="entry name" value="RNaseH-like_sf"/>
</dbReference>
<organism evidence="3 4">
    <name type="scientific">Macrosiphum euphorbiae</name>
    <name type="common">potato aphid</name>
    <dbReference type="NCBI Taxonomy" id="13131"/>
    <lineage>
        <taxon>Eukaryota</taxon>
        <taxon>Metazoa</taxon>
        <taxon>Ecdysozoa</taxon>
        <taxon>Arthropoda</taxon>
        <taxon>Hexapoda</taxon>
        <taxon>Insecta</taxon>
        <taxon>Pterygota</taxon>
        <taxon>Neoptera</taxon>
        <taxon>Paraneoptera</taxon>
        <taxon>Hemiptera</taxon>
        <taxon>Sternorrhyncha</taxon>
        <taxon>Aphidomorpha</taxon>
        <taxon>Aphidoidea</taxon>
        <taxon>Aphididae</taxon>
        <taxon>Macrosiphini</taxon>
        <taxon>Macrosiphum</taxon>
    </lineage>
</organism>
<evidence type="ECO:0000259" key="1">
    <source>
        <dbReference type="PROSITE" id="PS50994"/>
    </source>
</evidence>
<evidence type="ECO:0000313" key="4">
    <source>
        <dbReference type="Proteomes" id="UP001160148"/>
    </source>
</evidence>
<evidence type="ECO:0000313" key="2">
    <source>
        <dbReference type="EMBL" id="CAI6345971.1"/>
    </source>
</evidence>
<dbReference type="InterPro" id="IPR050951">
    <property type="entry name" value="Retrovirus_Pol_polyprotein"/>
</dbReference>
<dbReference type="PANTHER" id="PTHR37984">
    <property type="entry name" value="PROTEIN CBG26694"/>
    <property type="match status" value="1"/>
</dbReference>
<name>A0AAV0X5F2_9HEMI</name>
<dbReference type="PROSITE" id="PS50994">
    <property type="entry name" value="INTEGRASE"/>
    <property type="match status" value="1"/>
</dbReference>
<dbReference type="PANTHER" id="PTHR37984:SF5">
    <property type="entry name" value="PROTEIN NYNRIN-LIKE"/>
    <property type="match status" value="1"/>
</dbReference>
<dbReference type="GO" id="GO:0003676">
    <property type="term" value="F:nucleic acid binding"/>
    <property type="evidence" value="ECO:0007669"/>
    <property type="project" value="InterPro"/>
</dbReference>
<dbReference type="InterPro" id="IPR001584">
    <property type="entry name" value="Integrase_cat-core"/>
</dbReference>
<dbReference type="InterPro" id="IPR036397">
    <property type="entry name" value="RNaseH_sf"/>
</dbReference>
<accession>A0AAV0X5F2</accession>
<sequence>MVDLKFYEKFNTLLSEKNSNNVFLSKVKYNQVLTEVKRLKSGAKLKPNDYKLLKRYDIMNVSNIDKLIVPVTDPNTIKYYVYNEELYNIIHDVHLQTGHGGRNRMEHELNAKYKNITRECLMIYLNLCELCQRKGKTVKKGLVVKPIISSEMNSRCQVDLIDMQAQPDGNYRFILVYQDHLTKYVLLKPLTHKRAEEVAYILLDIFTTFGAPCILQSDNGREFVNKVIEELCSMWEELKIVHGKPRHSQSQGSVERANQDVENMLATWLTDNKTNKWSEGLKFVQFMKNRSLHHGIKCSPYEAMFGTRAKIGLKSTSLPESIIHKLKSDEDLETALNSINTTYEINAEKHIEKKSIDTSSEENIDIDEEPADIIQSRKETIEKKRRESLHNLNVQASKMKTNSENRLREGKIGESVKIRIPDVDKARSDLRSILGVIMSVKNNNYEIGTTEGKLQQLYARNQFEICKESFVQIETVPTTPPISLREAARKFSNLGGQGYDRCNCKQQCKTNKCKCRAAGRLCTSKCHDSLSCHNK</sequence>
<evidence type="ECO:0000313" key="3">
    <source>
        <dbReference type="EMBL" id="CAI6362951.1"/>
    </source>
</evidence>
<dbReference type="SUPFAM" id="SSF53098">
    <property type="entry name" value="Ribonuclease H-like"/>
    <property type="match status" value="1"/>
</dbReference>
<feature type="domain" description="Integrase catalytic" evidence="1">
    <location>
        <begin position="142"/>
        <end position="308"/>
    </location>
</feature>
<gene>
    <name evidence="3" type="ORF">MEUPH1_LOCUS17965</name>
    <name evidence="2" type="ORF">MEUPH1_LOCUS2923</name>
</gene>